<evidence type="ECO:0000256" key="6">
    <source>
        <dbReference type="ARBA" id="ARBA00023136"/>
    </source>
</evidence>
<keyword evidence="3" id="KW-0997">Cell inner membrane</keyword>
<evidence type="ECO:0000256" key="7">
    <source>
        <dbReference type="SAM" id="Phobius"/>
    </source>
</evidence>
<evidence type="ECO:0000259" key="8">
    <source>
        <dbReference type="Pfam" id="PF06808"/>
    </source>
</evidence>
<keyword evidence="10" id="KW-1185">Reference proteome</keyword>
<feature type="transmembrane region" description="Helical" evidence="7">
    <location>
        <begin position="214"/>
        <end position="235"/>
    </location>
</feature>
<dbReference type="GO" id="GO:0022857">
    <property type="term" value="F:transmembrane transporter activity"/>
    <property type="evidence" value="ECO:0007669"/>
    <property type="project" value="TreeGrafter"/>
</dbReference>
<evidence type="ECO:0000256" key="3">
    <source>
        <dbReference type="ARBA" id="ARBA00022519"/>
    </source>
</evidence>
<feature type="transmembrane region" description="Helical" evidence="7">
    <location>
        <begin position="170"/>
        <end position="193"/>
    </location>
</feature>
<evidence type="ECO:0000313" key="9">
    <source>
        <dbReference type="EMBL" id="MBC5723828.1"/>
    </source>
</evidence>
<evidence type="ECO:0000256" key="4">
    <source>
        <dbReference type="ARBA" id="ARBA00022692"/>
    </source>
</evidence>
<dbReference type="PIRSF" id="PIRSF006066">
    <property type="entry name" value="HI0050"/>
    <property type="match status" value="1"/>
</dbReference>
<protein>
    <submittedName>
        <fullName evidence="9">TRAP transporter large permease</fullName>
    </submittedName>
</protein>
<feature type="transmembrane region" description="Helical" evidence="7">
    <location>
        <begin position="301"/>
        <end position="331"/>
    </location>
</feature>
<organism evidence="9 10">
    <name type="scientific">Flintibacter hominis</name>
    <dbReference type="NCBI Taxonomy" id="2763048"/>
    <lineage>
        <taxon>Bacteria</taxon>
        <taxon>Bacillati</taxon>
        <taxon>Bacillota</taxon>
        <taxon>Clostridia</taxon>
        <taxon>Eubacteriales</taxon>
        <taxon>Flintibacter</taxon>
    </lineage>
</organism>
<dbReference type="InterPro" id="IPR010656">
    <property type="entry name" value="DctM"/>
</dbReference>
<dbReference type="GO" id="GO:0005886">
    <property type="term" value="C:plasma membrane"/>
    <property type="evidence" value="ECO:0007669"/>
    <property type="project" value="UniProtKB-SubCell"/>
</dbReference>
<comment type="caution">
    <text evidence="9">The sequence shown here is derived from an EMBL/GenBank/DDBJ whole genome shotgun (WGS) entry which is preliminary data.</text>
</comment>
<dbReference type="AlphaFoldDB" id="A0A8J6JCX2"/>
<feature type="transmembrane region" description="Helical" evidence="7">
    <location>
        <begin position="135"/>
        <end position="158"/>
    </location>
</feature>
<keyword evidence="5 7" id="KW-1133">Transmembrane helix</keyword>
<dbReference type="Pfam" id="PF06808">
    <property type="entry name" value="DctM"/>
    <property type="match status" value="1"/>
</dbReference>
<dbReference type="Proteomes" id="UP000628736">
    <property type="component" value="Unassembled WGS sequence"/>
</dbReference>
<proteinExistence type="predicted"/>
<feature type="transmembrane region" description="Helical" evidence="7">
    <location>
        <begin position="278"/>
        <end position="295"/>
    </location>
</feature>
<feature type="transmembrane region" description="Helical" evidence="7">
    <location>
        <begin position="95"/>
        <end position="123"/>
    </location>
</feature>
<feature type="transmembrane region" description="Helical" evidence="7">
    <location>
        <begin position="241"/>
        <end position="257"/>
    </location>
</feature>
<dbReference type="PANTHER" id="PTHR33362:SF3">
    <property type="entry name" value="SIALIC ACID TRAP TRANSPORTER PERMEASE PROTEIN SIAT"/>
    <property type="match status" value="1"/>
</dbReference>
<gene>
    <name evidence="9" type="ORF">H8S11_13595</name>
</gene>
<feature type="transmembrane region" description="Helical" evidence="7">
    <location>
        <begin position="343"/>
        <end position="371"/>
    </location>
</feature>
<feature type="transmembrane region" description="Helical" evidence="7">
    <location>
        <begin position="6"/>
        <end position="33"/>
    </location>
</feature>
<comment type="subcellular location">
    <subcellularLocation>
        <location evidence="1">Cell inner membrane</location>
        <topology evidence="1">Multi-pass membrane protein</topology>
    </subcellularLocation>
</comment>
<feature type="transmembrane region" description="Helical" evidence="7">
    <location>
        <begin position="396"/>
        <end position="416"/>
    </location>
</feature>
<name>A0A8J6JCX2_9FIRM</name>
<feature type="domain" description="TRAP C4-dicarboxylate transport system permease DctM subunit" evidence="8">
    <location>
        <begin position="7"/>
        <end position="415"/>
    </location>
</feature>
<evidence type="ECO:0000256" key="5">
    <source>
        <dbReference type="ARBA" id="ARBA00022989"/>
    </source>
</evidence>
<sequence>MQILVLFGVFLITVFIGVPIGYSIALATLVVLAGFTNTPLAMITQNCVSGVNSFSLMAIPFFILAGNLMSTGGVAKRIVNFADTCIGWITGGLSLVTTAACMFFAAISGSAMATCSAVGAIMIPEMEKKGYPRPFSAALAASAGSIGVIIPPSVPFVIYGVVTGTSIGDMFIAGFLPGIMMGIAIMIACVVMSKKYGYQGASSKPTGRDVWISFKDAFWALLAPVIILGGIYAGIFTPTEAAVVAVIYSIFASVVIYREMTLKQLYAAFVDSVRLNGNIVFMVGTATAFASYLSLKQIPVLIAAFLTSLTSNPIILMLIINVFLLFVGCLMDNIPATIILSPILLPVALECGLSAVQFGVVLTMNLAIGFVTPPYGSNLFVATSISGVKIEAMLKYVLWFIGALLVVLMLTTYVPFFTQGIVEIING</sequence>
<evidence type="ECO:0000256" key="1">
    <source>
        <dbReference type="ARBA" id="ARBA00004429"/>
    </source>
</evidence>
<dbReference type="PANTHER" id="PTHR33362">
    <property type="entry name" value="SIALIC ACID TRAP TRANSPORTER PERMEASE PROTEIN SIAT-RELATED"/>
    <property type="match status" value="1"/>
</dbReference>
<evidence type="ECO:0000256" key="2">
    <source>
        <dbReference type="ARBA" id="ARBA00022475"/>
    </source>
</evidence>
<dbReference type="NCBIfam" id="TIGR00786">
    <property type="entry name" value="dctM"/>
    <property type="match status" value="1"/>
</dbReference>
<evidence type="ECO:0000313" key="10">
    <source>
        <dbReference type="Proteomes" id="UP000628736"/>
    </source>
</evidence>
<keyword evidence="6 7" id="KW-0472">Membrane</keyword>
<dbReference type="EMBL" id="JACOPO010000020">
    <property type="protein sequence ID" value="MBC5723828.1"/>
    <property type="molecule type" value="Genomic_DNA"/>
</dbReference>
<feature type="transmembrane region" description="Helical" evidence="7">
    <location>
        <begin position="54"/>
        <end position="75"/>
    </location>
</feature>
<keyword evidence="2" id="KW-1003">Cell membrane</keyword>
<accession>A0A8J6JCX2</accession>
<dbReference type="InterPro" id="IPR004681">
    <property type="entry name" value="TRAP_DctM"/>
</dbReference>
<reference evidence="9" key="1">
    <citation type="submission" date="2020-08" db="EMBL/GenBank/DDBJ databases">
        <title>Genome public.</title>
        <authorList>
            <person name="Liu C."/>
            <person name="Sun Q."/>
        </authorList>
    </citation>
    <scope>NUCLEOTIDE SEQUENCE</scope>
    <source>
        <strain evidence="9">NSJ-23</strain>
    </source>
</reference>
<keyword evidence="4 7" id="KW-0812">Transmembrane</keyword>